<protein>
    <submittedName>
        <fullName evidence="1">Uncharacterized protein</fullName>
    </submittedName>
</protein>
<comment type="caution">
    <text evidence="1">The sequence shown here is derived from an EMBL/GenBank/DDBJ whole genome shotgun (WGS) entry which is preliminary data.</text>
</comment>
<sequence length="87" mass="9948">MAGDRWRMGDDGGGEKRKKLVGVNYMCMNGEGGHRGARCRCCQRKRASRTRRHGRRLTDRHVGVNVNKRGRNTEPLLCAALRRSKHM</sequence>
<proteinExistence type="predicted"/>
<dbReference type="EMBL" id="AMZH03034514">
    <property type="protein sequence ID" value="RRT31978.1"/>
    <property type="molecule type" value="Genomic_DNA"/>
</dbReference>
<organism evidence="1 2">
    <name type="scientific">Ensete ventricosum</name>
    <name type="common">Abyssinian banana</name>
    <name type="synonym">Musa ensete</name>
    <dbReference type="NCBI Taxonomy" id="4639"/>
    <lineage>
        <taxon>Eukaryota</taxon>
        <taxon>Viridiplantae</taxon>
        <taxon>Streptophyta</taxon>
        <taxon>Embryophyta</taxon>
        <taxon>Tracheophyta</taxon>
        <taxon>Spermatophyta</taxon>
        <taxon>Magnoliopsida</taxon>
        <taxon>Liliopsida</taxon>
        <taxon>Zingiberales</taxon>
        <taxon>Musaceae</taxon>
        <taxon>Ensete</taxon>
    </lineage>
</organism>
<evidence type="ECO:0000313" key="1">
    <source>
        <dbReference type="EMBL" id="RRT31978.1"/>
    </source>
</evidence>
<dbReference type="AlphaFoldDB" id="A0A426WXN9"/>
<evidence type="ECO:0000313" key="2">
    <source>
        <dbReference type="Proteomes" id="UP000287651"/>
    </source>
</evidence>
<reference evidence="1 2" key="1">
    <citation type="journal article" date="2014" name="Agronomy (Basel)">
        <title>A Draft Genome Sequence for Ensete ventricosum, the Drought-Tolerant Tree Against Hunger.</title>
        <authorList>
            <person name="Harrison J."/>
            <person name="Moore K.A."/>
            <person name="Paszkiewicz K."/>
            <person name="Jones T."/>
            <person name="Grant M."/>
            <person name="Ambacheew D."/>
            <person name="Muzemil S."/>
            <person name="Studholme D.J."/>
        </authorList>
    </citation>
    <scope>NUCLEOTIDE SEQUENCE [LARGE SCALE GENOMIC DNA]</scope>
</reference>
<accession>A0A426WXN9</accession>
<dbReference type="Proteomes" id="UP000287651">
    <property type="component" value="Unassembled WGS sequence"/>
</dbReference>
<gene>
    <name evidence="1" type="ORF">B296_00056539</name>
</gene>
<name>A0A426WXN9_ENSVE</name>